<feature type="transmembrane region" description="Helical" evidence="2">
    <location>
        <begin position="40"/>
        <end position="62"/>
    </location>
</feature>
<feature type="region of interest" description="Disordered" evidence="1">
    <location>
        <begin position="1"/>
        <end position="23"/>
    </location>
</feature>
<name>A0A167KCI1_9GAMM</name>
<feature type="compositionally biased region" description="Basic residues" evidence="1">
    <location>
        <begin position="12"/>
        <end position="23"/>
    </location>
</feature>
<gene>
    <name evidence="3" type="ORF">N478_25200</name>
</gene>
<accession>A0A167KCI1</accession>
<dbReference type="RefSeq" id="WP_063382294.1">
    <property type="nucleotide sequence ID" value="NZ_AUXX01000038.1"/>
</dbReference>
<organism evidence="3 4">
    <name type="scientific">Pseudoalteromonas luteoviolacea S4060-1</name>
    <dbReference type="NCBI Taxonomy" id="1365257"/>
    <lineage>
        <taxon>Bacteria</taxon>
        <taxon>Pseudomonadati</taxon>
        <taxon>Pseudomonadota</taxon>
        <taxon>Gammaproteobacteria</taxon>
        <taxon>Alteromonadales</taxon>
        <taxon>Pseudoalteromonadaceae</taxon>
        <taxon>Pseudoalteromonas</taxon>
    </lineage>
</organism>
<dbReference type="EMBL" id="AUXX01000038">
    <property type="protein sequence ID" value="KZN62592.1"/>
    <property type="molecule type" value="Genomic_DNA"/>
</dbReference>
<evidence type="ECO:0000256" key="2">
    <source>
        <dbReference type="SAM" id="Phobius"/>
    </source>
</evidence>
<proteinExistence type="predicted"/>
<sequence>MNELEQAYSNAKRQHKMSAKQTRRLKRMGRLENRKHTRQFWLRTTAWATSCCAIALVGSLTLQNTLKDFELFLTKIEPTELNLEHYESIETHNLIEGEYLTTIQQQKQLLDTSLEGAKETLNQVHQSYGKLIHSEEGTWFIADCQNETLIEVRKSVLDELNAPRMLDTQADQGVLLALSRNNKGQLLKIATPIEGKNLYACP</sequence>
<evidence type="ECO:0000313" key="4">
    <source>
        <dbReference type="Proteomes" id="UP000076661"/>
    </source>
</evidence>
<keyword evidence="2" id="KW-1133">Transmembrane helix</keyword>
<dbReference type="Proteomes" id="UP000076661">
    <property type="component" value="Unassembled WGS sequence"/>
</dbReference>
<dbReference type="AlphaFoldDB" id="A0A167KCI1"/>
<comment type="caution">
    <text evidence="3">The sequence shown here is derived from an EMBL/GenBank/DDBJ whole genome shotgun (WGS) entry which is preliminary data.</text>
</comment>
<reference evidence="3 4" key="1">
    <citation type="submission" date="2013-07" db="EMBL/GenBank/DDBJ databases">
        <title>Comparative Genomic and Metabolomic Analysis of Twelve Strains of Pseudoalteromonas luteoviolacea.</title>
        <authorList>
            <person name="Vynne N.G."/>
            <person name="Mansson M."/>
            <person name="Gram L."/>
        </authorList>
    </citation>
    <scope>NUCLEOTIDE SEQUENCE [LARGE SCALE GENOMIC DNA]</scope>
    <source>
        <strain evidence="3 4">S4060-1</strain>
    </source>
</reference>
<evidence type="ECO:0000313" key="3">
    <source>
        <dbReference type="EMBL" id="KZN62592.1"/>
    </source>
</evidence>
<protein>
    <submittedName>
        <fullName evidence="3">Uncharacterized protein</fullName>
    </submittedName>
</protein>
<keyword evidence="2" id="KW-0812">Transmembrane</keyword>
<keyword evidence="2" id="KW-0472">Membrane</keyword>
<evidence type="ECO:0000256" key="1">
    <source>
        <dbReference type="SAM" id="MobiDB-lite"/>
    </source>
</evidence>
<dbReference type="PATRIC" id="fig|1365257.3.peg.3961"/>